<dbReference type="CDD" id="cd13190">
    <property type="entry name" value="FERM_C_FAK1"/>
    <property type="match status" value="1"/>
</dbReference>
<dbReference type="PROSITE" id="PS50057">
    <property type="entry name" value="FERM_3"/>
    <property type="match status" value="1"/>
</dbReference>
<dbReference type="InterPro" id="IPR041784">
    <property type="entry name" value="FAK1/PYK2_FERM_C"/>
</dbReference>
<gene>
    <name evidence="2" type="primary">PTK2_4</name>
    <name evidence="2" type="ORF">ILYODFUR_031336</name>
</gene>
<dbReference type="Gene3D" id="2.30.29.30">
    <property type="entry name" value="Pleckstrin-homology domain (PH domain)/Phosphotyrosine-binding domain (PTB)"/>
    <property type="match status" value="1"/>
</dbReference>
<name>A0ABV0SQP3_9TELE</name>
<keyword evidence="3" id="KW-1185">Reference proteome</keyword>
<evidence type="ECO:0000259" key="1">
    <source>
        <dbReference type="PROSITE" id="PS50057"/>
    </source>
</evidence>
<evidence type="ECO:0000313" key="3">
    <source>
        <dbReference type="Proteomes" id="UP001482620"/>
    </source>
</evidence>
<dbReference type="PANTHER" id="PTHR46221">
    <property type="entry name" value="FERM AND PDZ DOMAIN-CONTAINING PROTEIN FAMILY MEMBER"/>
    <property type="match status" value="1"/>
</dbReference>
<dbReference type="Pfam" id="PF21477">
    <property type="entry name" value="FERM_C_FAK1"/>
    <property type="match status" value="1"/>
</dbReference>
<sequence>SSWVISVELAIGPEEGISYLTDKGSTPTHLANFNQVQSIQYSALEEKDRKGMLQLNVAGAPEPLTVTTALLNTAENMADLIDGYCRLVSSVTRSFIVRVHKEGDRALPSIPKVSNHEKRMEKRMDGVRTRAVCVSGMDASQLGSFSLNVMYDPV</sequence>
<dbReference type="SUPFAM" id="SSF50729">
    <property type="entry name" value="PH domain-like"/>
    <property type="match status" value="1"/>
</dbReference>
<dbReference type="EMBL" id="JAHRIQ010004840">
    <property type="protein sequence ID" value="MEQ2222909.1"/>
    <property type="molecule type" value="Genomic_DNA"/>
</dbReference>
<comment type="caution">
    <text evidence="2">The sequence shown here is derived from an EMBL/GenBank/DDBJ whole genome shotgun (WGS) entry which is preliminary data.</text>
</comment>
<dbReference type="Proteomes" id="UP001482620">
    <property type="component" value="Unassembled WGS sequence"/>
</dbReference>
<evidence type="ECO:0000313" key="2">
    <source>
        <dbReference type="EMBL" id="MEQ2222909.1"/>
    </source>
</evidence>
<dbReference type="PANTHER" id="PTHR46221:SF9">
    <property type="entry name" value="NON-SPECIFIC PROTEIN-TYROSINE KINASE"/>
    <property type="match status" value="1"/>
</dbReference>
<dbReference type="InterPro" id="IPR000299">
    <property type="entry name" value="FERM_domain"/>
</dbReference>
<accession>A0ABV0SQP3</accession>
<dbReference type="InterPro" id="IPR011993">
    <property type="entry name" value="PH-like_dom_sf"/>
</dbReference>
<dbReference type="InterPro" id="IPR049385">
    <property type="entry name" value="FAK1-like_FERM_C"/>
</dbReference>
<feature type="domain" description="FERM" evidence="1">
    <location>
        <begin position="1"/>
        <end position="92"/>
    </location>
</feature>
<feature type="non-terminal residue" evidence="2">
    <location>
        <position position="1"/>
    </location>
</feature>
<proteinExistence type="predicted"/>
<organism evidence="2 3">
    <name type="scientific">Ilyodon furcidens</name>
    <name type="common">goldbreast splitfin</name>
    <dbReference type="NCBI Taxonomy" id="33524"/>
    <lineage>
        <taxon>Eukaryota</taxon>
        <taxon>Metazoa</taxon>
        <taxon>Chordata</taxon>
        <taxon>Craniata</taxon>
        <taxon>Vertebrata</taxon>
        <taxon>Euteleostomi</taxon>
        <taxon>Actinopterygii</taxon>
        <taxon>Neopterygii</taxon>
        <taxon>Teleostei</taxon>
        <taxon>Neoteleostei</taxon>
        <taxon>Acanthomorphata</taxon>
        <taxon>Ovalentaria</taxon>
        <taxon>Atherinomorphae</taxon>
        <taxon>Cyprinodontiformes</taxon>
        <taxon>Goodeidae</taxon>
        <taxon>Ilyodon</taxon>
    </lineage>
</organism>
<protein>
    <submittedName>
        <fullName evidence="2">Serine/threonine protein phosphatase</fullName>
    </submittedName>
</protein>
<reference evidence="2 3" key="1">
    <citation type="submission" date="2021-06" db="EMBL/GenBank/DDBJ databases">
        <authorList>
            <person name="Palmer J.M."/>
        </authorList>
    </citation>
    <scope>NUCLEOTIDE SEQUENCE [LARGE SCALE GENOMIC DNA]</scope>
    <source>
        <strain evidence="3">if_2019</strain>
        <tissue evidence="2">Muscle</tissue>
    </source>
</reference>